<keyword evidence="3" id="KW-1185">Reference proteome</keyword>
<dbReference type="PATRIC" id="fig|1678840.3.peg.2617"/>
<dbReference type="STRING" id="1678840.ATC1_131179"/>
<sequence length="518" mass="56616">MKNSAMREIPDYLLEKGEFSLYNPLITEGLKKKESLSSAERQKQSRKIISSLEKAVTLSGLRDGMTISFHHHFRDGDYVVNYVIDRLAEMGFKHLRLAASSLTNIHAPLIRHIQNHVIDSIETSGLRGELAEAISKGLMDIPVTFRSHGGRAYAVSSDQLHIDVAFLGAPSCDPFGNANGYSRDTEDTSACGSMGYARVDANYADKVIILTDHIVPYPNIPFGISQYQVDYIVEIPEIGDKNKIMSGATRYTNNPRDLLIAQKAVDVIAASGYFYDGFSLQTGSGGAALATTRFLREKMLARNIKANFALGGITGQIVKLHEEGLIKKLLDVQSFDLDAAESLKNNRFHQQIDANYYADPFSEGSVVNELDVVVLSALEVDTEFNVNVLTGSDGIIRGAIGGHQDTAAGAAFSIVVAPLTRGRNSSILDHVTTLTTPGDTVDVVVTDQGIAVNPLRPEIKERMKKAHIPLSTIEELKEKADKIVGIAEPLPFDDQVVGIVTYRDGSILDVIRKIRSDQ</sequence>
<dbReference type="PANTHER" id="PTHR40596">
    <property type="entry name" value="CITRATE LYASE ALPHA CHAIN"/>
    <property type="match status" value="1"/>
</dbReference>
<comment type="subcellular location">
    <subcellularLocation>
        <location evidence="1">Cytoplasm</location>
    </subcellularLocation>
</comment>
<evidence type="ECO:0000313" key="3">
    <source>
        <dbReference type="Proteomes" id="UP000053370"/>
    </source>
</evidence>
<protein>
    <recommendedName>
        <fullName evidence="1">Citrate lyase alpha chain</fullName>
        <shortName evidence="1">Citrase alpha chain</shortName>
        <ecNumber evidence="1">2.8.3.10</ecNumber>
        <ecNumber evidence="1">4.1.3.6</ecNumber>
    </recommendedName>
    <alternativeName>
        <fullName evidence="1">Citrate (pro-3S)-lyase alpha chain</fullName>
    </alternativeName>
    <alternativeName>
        <fullName evidence="1">Citrate CoA-transferase subunit</fullName>
    </alternativeName>
</protein>
<organism evidence="2">
    <name type="scientific">Flexilinea flocculi</name>
    <dbReference type="NCBI Taxonomy" id="1678840"/>
    <lineage>
        <taxon>Bacteria</taxon>
        <taxon>Bacillati</taxon>
        <taxon>Chloroflexota</taxon>
        <taxon>Anaerolineae</taxon>
        <taxon>Anaerolineales</taxon>
        <taxon>Anaerolineaceae</taxon>
        <taxon>Flexilinea</taxon>
    </lineage>
</organism>
<reference evidence="2" key="1">
    <citation type="journal article" date="2015" name="Genome Announc.">
        <title>Draft Genome Sequence of Anaerolineae Strain TC1, a Novel Isolate from a Methanogenic Wastewater Treatment System.</title>
        <authorList>
            <person name="Matsuura N."/>
            <person name="Tourlousse D.M."/>
            <person name="Sun L."/>
            <person name="Toyonaga M."/>
            <person name="Kuroda K."/>
            <person name="Ohashi A."/>
            <person name="Cruz R."/>
            <person name="Yamaguchi T."/>
            <person name="Sekiguchi Y."/>
        </authorList>
    </citation>
    <scope>NUCLEOTIDE SEQUENCE [LARGE SCALE GENOMIC DNA]</scope>
    <source>
        <strain evidence="2">TC1</strain>
    </source>
</reference>
<keyword evidence="1 2" id="KW-0456">Lyase</keyword>
<dbReference type="RefSeq" id="WP_062281926.1">
    <property type="nucleotide sequence ID" value="NZ_DF968181.1"/>
</dbReference>
<dbReference type="Pfam" id="PF04223">
    <property type="entry name" value="CitF"/>
    <property type="match status" value="1"/>
</dbReference>
<evidence type="ECO:0000256" key="1">
    <source>
        <dbReference type="PIRNR" id="PIRNR009451"/>
    </source>
</evidence>
<dbReference type="GO" id="GO:0006084">
    <property type="term" value="P:acetyl-CoA metabolic process"/>
    <property type="evidence" value="ECO:0007669"/>
    <property type="project" value="UniProtKB-UniRule"/>
</dbReference>
<dbReference type="InterPro" id="IPR037171">
    <property type="entry name" value="NagB/RpiA_transferase-like"/>
</dbReference>
<dbReference type="EMBL" id="DF968181">
    <property type="protein sequence ID" value="GAP41195.1"/>
    <property type="molecule type" value="Genomic_DNA"/>
</dbReference>
<dbReference type="PIRSF" id="PIRSF009451">
    <property type="entry name" value="Citrt_lyas_alpha"/>
    <property type="match status" value="1"/>
</dbReference>
<dbReference type="SUPFAM" id="SSF100950">
    <property type="entry name" value="NagB/RpiA/CoA transferase-like"/>
    <property type="match status" value="2"/>
</dbReference>
<dbReference type="OrthoDB" id="9767643at2"/>
<dbReference type="GO" id="GO:0009346">
    <property type="term" value="C:ATP-independent citrate lyase complex"/>
    <property type="evidence" value="ECO:0007669"/>
    <property type="project" value="UniProtKB-UniRule"/>
</dbReference>
<dbReference type="AlphaFoldDB" id="A0A0S7BRZ0"/>
<dbReference type="InterPro" id="IPR006472">
    <property type="entry name" value="Citrate_lyase_asu"/>
</dbReference>
<comment type="catalytic activity">
    <reaction evidence="1">
        <text>citrate = oxaloacetate + acetate</text>
        <dbReference type="Rhea" id="RHEA:10760"/>
        <dbReference type="ChEBI" id="CHEBI:16452"/>
        <dbReference type="ChEBI" id="CHEBI:16947"/>
        <dbReference type="ChEBI" id="CHEBI:30089"/>
        <dbReference type="EC" id="4.1.3.6"/>
    </reaction>
</comment>
<proteinExistence type="predicted"/>
<dbReference type="GO" id="GO:0008814">
    <property type="term" value="F:citrate CoA-transferase activity"/>
    <property type="evidence" value="ECO:0007669"/>
    <property type="project" value="UniProtKB-UniRule"/>
</dbReference>
<dbReference type="GO" id="GO:0005737">
    <property type="term" value="C:cytoplasm"/>
    <property type="evidence" value="ECO:0007669"/>
    <property type="project" value="UniProtKB-SubCell"/>
</dbReference>
<dbReference type="Proteomes" id="UP000053370">
    <property type="component" value="Unassembled WGS sequence"/>
</dbReference>
<dbReference type="Gene3D" id="3.40.1080.10">
    <property type="entry name" value="Glutaconate Coenzyme A-transferase"/>
    <property type="match status" value="2"/>
</dbReference>
<dbReference type="PANTHER" id="PTHR40596:SF1">
    <property type="entry name" value="CITRATE LYASE ALPHA CHAIN"/>
    <property type="match status" value="1"/>
</dbReference>
<name>A0A0S7BRZ0_9CHLR</name>
<keyword evidence="1" id="KW-0808">Transferase</keyword>
<accession>A0A0S7BRZ0</accession>
<comment type="catalytic activity">
    <reaction evidence="1">
        <text>citrate + acetyl-CoA = (3S)-citryl-CoA + acetate</text>
        <dbReference type="Rhea" id="RHEA:19405"/>
        <dbReference type="ChEBI" id="CHEBI:16947"/>
        <dbReference type="ChEBI" id="CHEBI:30089"/>
        <dbReference type="ChEBI" id="CHEBI:57288"/>
        <dbReference type="ChEBI" id="CHEBI:57321"/>
        <dbReference type="EC" id="2.8.3.10"/>
    </reaction>
</comment>
<dbReference type="NCBIfam" id="TIGR01584">
    <property type="entry name" value="citF"/>
    <property type="match status" value="1"/>
</dbReference>
<dbReference type="GO" id="GO:0008815">
    <property type="term" value="F:citrate (pro-3S)-lyase activity"/>
    <property type="evidence" value="ECO:0007669"/>
    <property type="project" value="UniProtKB-UniRule"/>
</dbReference>
<keyword evidence="1" id="KW-0963">Cytoplasm</keyword>
<evidence type="ECO:0000313" key="2">
    <source>
        <dbReference type="EMBL" id="GAP41195.1"/>
    </source>
</evidence>
<gene>
    <name evidence="2" type="ORF">ATC1_131179</name>
</gene>
<dbReference type="EC" id="4.1.3.6" evidence="1"/>
<dbReference type="EC" id="2.8.3.10" evidence="1"/>